<dbReference type="EMBL" id="UZAL01041691">
    <property type="protein sequence ID" value="VDP78915.1"/>
    <property type="molecule type" value="Genomic_DNA"/>
</dbReference>
<name>A0A183PXN3_9TREM</name>
<keyword evidence="2" id="KW-1185">Reference proteome</keyword>
<organism evidence="1 2">
    <name type="scientific">Schistosoma mattheei</name>
    <dbReference type="NCBI Taxonomy" id="31246"/>
    <lineage>
        <taxon>Eukaryota</taxon>
        <taxon>Metazoa</taxon>
        <taxon>Spiralia</taxon>
        <taxon>Lophotrochozoa</taxon>
        <taxon>Platyhelminthes</taxon>
        <taxon>Trematoda</taxon>
        <taxon>Digenea</taxon>
        <taxon>Strigeidida</taxon>
        <taxon>Schistosomatoidea</taxon>
        <taxon>Schistosomatidae</taxon>
        <taxon>Schistosoma</taxon>
    </lineage>
</organism>
<gene>
    <name evidence="1" type="ORF">SMTD_LOCUS19119</name>
</gene>
<proteinExistence type="predicted"/>
<accession>A0A183PXN3</accession>
<evidence type="ECO:0000313" key="2">
    <source>
        <dbReference type="Proteomes" id="UP000269396"/>
    </source>
</evidence>
<dbReference type="AlphaFoldDB" id="A0A183PXN3"/>
<reference evidence="1 2" key="1">
    <citation type="submission" date="2018-11" db="EMBL/GenBank/DDBJ databases">
        <authorList>
            <consortium name="Pathogen Informatics"/>
        </authorList>
    </citation>
    <scope>NUCLEOTIDE SEQUENCE [LARGE SCALE GENOMIC DNA]</scope>
    <source>
        <strain>Denwood</strain>
        <strain evidence="2">Zambia</strain>
    </source>
</reference>
<protein>
    <submittedName>
        <fullName evidence="1">Uncharacterized protein</fullName>
    </submittedName>
</protein>
<dbReference type="Proteomes" id="UP000269396">
    <property type="component" value="Unassembled WGS sequence"/>
</dbReference>
<sequence>MTSGVLSFILLSIESIGFDITSCIFSVKSLISLLNCPQILARSSSEGLQGLLSIIESALTSSSPTTNTNQPSSTTCQCLATLLDSLGNACQDRTFQKTILQSRKSLLFGLSNCLSYHVPLLSDARFVRLFQLVL</sequence>
<dbReference type="STRING" id="31246.A0A183PXN3"/>
<evidence type="ECO:0000313" key="1">
    <source>
        <dbReference type="EMBL" id="VDP78915.1"/>
    </source>
</evidence>